<evidence type="ECO:0000256" key="1">
    <source>
        <dbReference type="SAM" id="MobiDB-lite"/>
    </source>
</evidence>
<name>A0A7S1FLK0_9STRA</name>
<evidence type="ECO:0000313" key="4">
    <source>
        <dbReference type="EMBL" id="CAD8873457.1"/>
    </source>
</evidence>
<evidence type="ECO:0000256" key="2">
    <source>
        <dbReference type="SAM" id="SignalP"/>
    </source>
</evidence>
<feature type="chain" id="PRO_5031443195" description="PDZ domain-containing protein" evidence="2">
    <location>
        <begin position="21"/>
        <end position="319"/>
    </location>
</feature>
<feature type="compositionally biased region" description="Polar residues" evidence="1">
    <location>
        <begin position="296"/>
        <end position="305"/>
    </location>
</feature>
<dbReference type="PROSITE" id="PS50106">
    <property type="entry name" value="PDZ"/>
    <property type="match status" value="1"/>
</dbReference>
<sequence>MTPTPRCLPVVFFLCAATQAFISPSLLNTLPRPIENKHRNVALFSISLDPLYSGEKTSGDIADVETLPLGIDVVNDILVPIPSEITTLTLDVVQHTPLGCTVEESLAKSLPEEDNGVANQVFVTKITPGGNAEKHGLVVGDVIVEVINIFGTEMVGVEGMGLERIRSLIIGTDPDDPLKLTVRRGTTTKLRHDTALASILSEDTSSVIDQIDHENHAAIASVLASVEESVVTHEIAATIHTEECFIDDSSCCADDDDECVLDMFWNALEEESTENNTDVGSDDTVEVKKKKPAPWSSRSSGSGTYVRNPATGKLENIDA</sequence>
<dbReference type="AlphaFoldDB" id="A0A7S1FLK0"/>
<reference evidence="4" key="1">
    <citation type="submission" date="2021-01" db="EMBL/GenBank/DDBJ databases">
        <authorList>
            <person name="Corre E."/>
            <person name="Pelletier E."/>
            <person name="Niang G."/>
            <person name="Scheremetjew M."/>
            <person name="Finn R."/>
            <person name="Kale V."/>
            <person name="Holt S."/>
            <person name="Cochrane G."/>
            <person name="Meng A."/>
            <person name="Brown T."/>
            <person name="Cohen L."/>
        </authorList>
    </citation>
    <scope>NUCLEOTIDE SEQUENCE</scope>
    <source>
        <strain evidence="4">308</strain>
    </source>
</reference>
<dbReference type="SMART" id="SM00228">
    <property type="entry name" value="PDZ"/>
    <property type="match status" value="1"/>
</dbReference>
<feature type="signal peptide" evidence="2">
    <location>
        <begin position="1"/>
        <end position="20"/>
    </location>
</feature>
<dbReference type="EMBL" id="HBFR01001003">
    <property type="protein sequence ID" value="CAD8873457.1"/>
    <property type="molecule type" value="Transcribed_RNA"/>
</dbReference>
<dbReference type="InterPro" id="IPR001478">
    <property type="entry name" value="PDZ"/>
</dbReference>
<accession>A0A7S1FLK0</accession>
<dbReference type="Gene3D" id="2.30.42.10">
    <property type="match status" value="1"/>
</dbReference>
<evidence type="ECO:0000259" key="3">
    <source>
        <dbReference type="PROSITE" id="PS50106"/>
    </source>
</evidence>
<dbReference type="Pfam" id="PF00595">
    <property type="entry name" value="PDZ"/>
    <property type="match status" value="1"/>
</dbReference>
<feature type="region of interest" description="Disordered" evidence="1">
    <location>
        <begin position="271"/>
        <end position="319"/>
    </location>
</feature>
<dbReference type="SUPFAM" id="SSF50156">
    <property type="entry name" value="PDZ domain-like"/>
    <property type="match status" value="1"/>
</dbReference>
<keyword evidence="2" id="KW-0732">Signal</keyword>
<feature type="domain" description="PDZ" evidence="3">
    <location>
        <begin position="87"/>
        <end position="184"/>
    </location>
</feature>
<organism evidence="4">
    <name type="scientific">Corethron hystrix</name>
    <dbReference type="NCBI Taxonomy" id="216773"/>
    <lineage>
        <taxon>Eukaryota</taxon>
        <taxon>Sar</taxon>
        <taxon>Stramenopiles</taxon>
        <taxon>Ochrophyta</taxon>
        <taxon>Bacillariophyta</taxon>
        <taxon>Coscinodiscophyceae</taxon>
        <taxon>Corethrophycidae</taxon>
        <taxon>Corethrales</taxon>
        <taxon>Corethraceae</taxon>
        <taxon>Corethron</taxon>
    </lineage>
</organism>
<dbReference type="InterPro" id="IPR036034">
    <property type="entry name" value="PDZ_sf"/>
</dbReference>
<proteinExistence type="predicted"/>
<gene>
    <name evidence="4" type="ORF">CHYS00102_LOCUS615</name>
</gene>
<protein>
    <recommendedName>
        <fullName evidence="3">PDZ domain-containing protein</fullName>
    </recommendedName>
</protein>